<name>A0A803QIP4_CANSA</name>
<accession>A0A803QIP4</accession>
<evidence type="ECO:0000313" key="2">
    <source>
        <dbReference type="Proteomes" id="UP000596661"/>
    </source>
</evidence>
<dbReference type="Gramene" id="evm.model.10.1160">
    <property type="protein sequence ID" value="cds.evm.model.10.1160"/>
    <property type="gene ID" value="evm.TU.10.1160"/>
</dbReference>
<protein>
    <recommendedName>
        <fullName evidence="3">Reverse transcriptase</fullName>
    </recommendedName>
</protein>
<gene>
    <name evidence="1" type="primary">LOC133030578</name>
</gene>
<proteinExistence type="predicted"/>
<dbReference type="Proteomes" id="UP000596661">
    <property type="component" value="Unassembled WGS sequence"/>
</dbReference>
<dbReference type="OMA" id="WAKHING"/>
<reference evidence="1" key="1">
    <citation type="submission" date="2021-03" db="UniProtKB">
        <authorList>
            <consortium name="EnsemblPlants"/>
        </authorList>
    </citation>
    <scope>IDENTIFICATION</scope>
</reference>
<dbReference type="AlphaFoldDB" id="A0A803QIP4"/>
<organism evidence="1 2">
    <name type="scientific">Cannabis sativa</name>
    <name type="common">Hemp</name>
    <name type="synonym">Marijuana</name>
    <dbReference type="NCBI Taxonomy" id="3483"/>
    <lineage>
        <taxon>Eukaryota</taxon>
        <taxon>Viridiplantae</taxon>
        <taxon>Streptophyta</taxon>
        <taxon>Embryophyta</taxon>
        <taxon>Tracheophyta</taxon>
        <taxon>Spermatophyta</taxon>
        <taxon>Magnoliopsida</taxon>
        <taxon>eudicotyledons</taxon>
        <taxon>Gunneridae</taxon>
        <taxon>Pentapetalae</taxon>
        <taxon>rosids</taxon>
        <taxon>fabids</taxon>
        <taxon>Rosales</taxon>
        <taxon>Cannabaceae</taxon>
        <taxon>Cannabis</taxon>
    </lineage>
</organism>
<keyword evidence="2" id="KW-1185">Reference proteome</keyword>
<sequence>MVARGCLLRSLLKTDLLQTRILLPNSCKTLLQFHHNCPFGIVQNLVTFLKKIKITQDKVAILNNSKDTSPAHFDMLKSSESILDELLAQEEECWKQCSQVSWLKSGDSNTKFFHQKANSRHSYNTIKSLIDDQGNEHSSLEGISRIVEEYFNNIYATDGIDSEALHHVISSVPCKITADMNQILTQPYTADDVYTALNSMSEDSSPGLDGMSVMFYTNYWHIVGDLVTKTVLNILNNGVDPSSLTRL</sequence>
<dbReference type="EMBL" id="UZAU01000818">
    <property type="status" value="NOT_ANNOTATED_CDS"/>
    <property type="molecule type" value="Genomic_DNA"/>
</dbReference>
<evidence type="ECO:0008006" key="3">
    <source>
        <dbReference type="Google" id="ProtNLM"/>
    </source>
</evidence>
<dbReference type="EnsemblPlants" id="evm.model.10.1160">
    <property type="protein sequence ID" value="cds.evm.model.10.1160"/>
    <property type="gene ID" value="evm.TU.10.1160"/>
</dbReference>
<evidence type="ECO:0000313" key="1">
    <source>
        <dbReference type="EnsemblPlants" id="cds.evm.model.10.1160"/>
    </source>
</evidence>